<dbReference type="InterPro" id="IPR036291">
    <property type="entry name" value="NAD(P)-bd_dom_sf"/>
</dbReference>
<dbReference type="GO" id="GO:0050661">
    <property type="term" value="F:NADP binding"/>
    <property type="evidence" value="ECO:0007669"/>
    <property type="project" value="InterPro"/>
</dbReference>
<evidence type="ECO:0000313" key="5">
    <source>
        <dbReference type="Proteomes" id="UP000053961"/>
    </source>
</evidence>
<dbReference type="PANTHER" id="PTHR14239:SF0">
    <property type="entry name" value="F420-DEPENDENT NADP REDUCTASE"/>
    <property type="match status" value="1"/>
</dbReference>
<dbReference type="SUPFAM" id="SSF51735">
    <property type="entry name" value="NAD(P)-binding Rossmann-fold domains"/>
    <property type="match status" value="1"/>
</dbReference>
<evidence type="ECO:0000259" key="2">
    <source>
        <dbReference type="Pfam" id="PF03807"/>
    </source>
</evidence>
<dbReference type="InterPro" id="IPR051267">
    <property type="entry name" value="STEAP_metalloreductase"/>
</dbReference>
<dbReference type="AlphaFoldDB" id="A0A101FUJ6"/>
<feature type="domain" description="Pyrroline-5-carboxylate reductase catalytic N-terminal" evidence="2">
    <location>
        <begin position="2"/>
        <end position="101"/>
    </location>
</feature>
<sequence length="235" mass="25222">MKIAIVGGTGDFGKGLVMRWAAEHEIILGSRRIDSAEKSAEEICSTLRGRGIEPKIRGMENADAIEVSDLVVLCLPFEFARSMVTELRGSFGDQIVVSPIVPMVRAGTRFDYIPPAEGSAALMVRDLVPTSAKVVTAFHTVSSSALRNLDRTIEGDVLIAGDDSDSKKIVADLVRLIDYLRPLDAGDLKVSAQIEGLTPLLLNVSKLKSNAIKCPGISVLSSLTEKRTIRVTGTC</sequence>
<gene>
    <name evidence="3" type="ORF">XD72_0926</name>
    <name evidence="4" type="ORF">XE07_1728</name>
</gene>
<dbReference type="GO" id="GO:0015677">
    <property type="term" value="P:copper ion import"/>
    <property type="evidence" value="ECO:0007669"/>
    <property type="project" value="TreeGrafter"/>
</dbReference>
<dbReference type="Proteomes" id="UP000057043">
    <property type="component" value="Unassembled WGS sequence"/>
</dbReference>
<dbReference type="PANTHER" id="PTHR14239">
    <property type="entry name" value="DUDULIN-RELATED"/>
    <property type="match status" value="1"/>
</dbReference>
<evidence type="ECO:0000313" key="3">
    <source>
        <dbReference type="EMBL" id="KUK44689.1"/>
    </source>
</evidence>
<comment type="caution">
    <text evidence="3">The sequence shown here is derived from an EMBL/GenBank/DDBJ whole genome shotgun (WGS) entry which is preliminary data.</text>
</comment>
<name>A0A101FUJ6_9EURY</name>
<dbReference type="GO" id="GO:0008823">
    <property type="term" value="F:cupric reductase (NADH) activity"/>
    <property type="evidence" value="ECO:0007669"/>
    <property type="project" value="TreeGrafter"/>
</dbReference>
<dbReference type="GO" id="GO:0005886">
    <property type="term" value="C:plasma membrane"/>
    <property type="evidence" value="ECO:0007669"/>
    <property type="project" value="TreeGrafter"/>
</dbReference>
<reference evidence="5 6" key="2">
    <citation type="journal article" date="2015" name="MBio">
        <title>Genome-Resolved Metagenomic Analysis Reveals Roles for Candidate Phyla and Other Microbial Community Members in Biogeochemical Transformations in Oil Reservoirs.</title>
        <authorList>
            <person name="Hu P."/>
            <person name="Tom L."/>
            <person name="Singh A."/>
            <person name="Thomas B.C."/>
            <person name="Baker B.J."/>
            <person name="Piceno Y.M."/>
            <person name="Andersen G.L."/>
            <person name="Banfield J.F."/>
        </authorList>
    </citation>
    <scope>NUCLEOTIDE SEQUENCE [LARGE SCALE GENOMIC DNA]</scope>
    <source>
        <strain evidence="3">57_489</strain>
    </source>
</reference>
<reference evidence="4" key="1">
    <citation type="journal article" date="2015" name="MBio">
        <title>Genome-resolved metagenomic analysis reveals roles for candidate phyla and other microbial community members in biogeochemical transformations in oil reservoirs.</title>
        <authorList>
            <person name="Hu P."/>
            <person name="Tom L."/>
            <person name="Singh A."/>
            <person name="Thomas B.C."/>
            <person name="Baker B.J."/>
            <person name="Piceno Y.M."/>
            <person name="Andersen G.L."/>
            <person name="Banfield J.F."/>
        </authorList>
    </citation>
    <scope>NUCLEOTIDE SEQUENCE [LARGE SCALE GENOMIC DNA]</scope>
    <source>
        <strain evidence="4">56_747</strain>
    </source>
</reference>
<dbReference type="GO" id="GO:0016651">
    <property type="term" value="F:oxidoreductase activity, acting on NAD(P)H"/>
    <property type="evidence" value="ECO:0007669"/>
    <property type="project" value="InterPro"/>
</dbReference>
<dbReference type="GO" id="GO:0052851">
    <property type="term" value="F:ferric-chelate reductase (NADPH) activity"/>
    <property type="evidence" value="ECO:0007669"/>
    <property type="project" value="TreeGrafter"/>
</dbReference>
<dbReference type="InterPro" id="IPR010185">
    <property type="entry name" value="NpdG"/>
</dbReference>
<keyword evidence="1" id="KW-0560">Oxidoreductase</keyword>
<accession>A0A101FUJ6</accession>
<dbReference type="EMBL" id="LGFT01000018">
    <property type="protein sequence ID" value="KUK44689.1"/>
    <property type="molecule type" value="Genomic_DNA"/>
</dbReference>
<proteinExistence type="predicted"/>
<dbReference type="NCBIfam" id="TIGR01915">
    <property type="entry name" value="npdG"/>
    <property type="match status" value="1"/>
</dbReference>
<dbReference type="InterPro" id="IPR028939">
    <property type="entry name" value="P5C_Rdtase_cat_N"/>
</dbReference>
<organism evidence="3 6">
    <name type="scientific">Methanothrix harundinacea</name>
    <dbReference type="NCBI Taxonomy" id="301375"/>
    <lineage>
        <taxon>Archaea</taxon>
        <taxon>Methanobacteriati</taxon>
        <taxon>Methanobacteriota</taxon>
        <taxon>Stenosarchaea group</taxon>
        <taxon>Methanomicrobia</taxon>
        <taxon>Methanotrichales</taxon>
        <taxon>Methanotrichaceae</taxon>
        <taxon>Methanothrix</taxon>
    </lineage>
</organism>
<dbReference type="EMBL" id="LGHB01000031">
    <property type="protein sequence ID" value="KUK95593.1"/>
    <property type="molecule type" value="Genomic_DNA"/>
</dbReference>
<evidence type="ECO:0000313" key="6">
    <source>
        <dbReference type="Proteomes" id="UP000057043"/>
    </source>
</evidence>
<evidence type="ECO:0000256" key="1">
    <source>
        <dbReference type="ARBA" id="ARBA00023002"/>
    </source>
</evidence>
<dbReference type="PATRIC" id="fig|301375.6.peg.931"/>
<dbReference type="GO" id="GO:0070967">
    <property type="term" value="F:coenzyme F420 binding"/>
    <property type="evidence" value="ECO:0007669"/>
    <property type="project" value="InterPro"/>
</dbReference>
<dbReference type="Pfam" id="PF03807">
    <property type="entry name" value="F420_oxidored"/>
    <property type="match status" value="1"/>
</dbReference>
<evidence type="ECO:0000313" key="4">
    <source>
        <dbReference type="EMBL" id="KUK95593.1"/>
    </source>
</evidence>
<dbReference type="Gene3D" id="3.40.50.720">
    <property type="entry name" value="NAD(P)-binding Rossmann-like Domain"/>
    <property type="match status" value="1"/>
</dbReference>
<dbReference type="Proteomes" id="UP000053961">
    <property type="component" value="Unassembled WGS sequence"/>
</dbReference>
<protein>
    <submittedName>
        <fullName evidence="3">NADPH-dependent F420 reductase</fullName>
    </submittedName>
</protein>
<dbReference type="GO" id="GO:0006740">
    <property type="term" value="P:NADPH regeneration"/>
    <property type="evidence" value="ECO:0007669"/>
    <property type="project" value="InterPro"/>
</dbReference>